<dbReference type="EMBL" id="JXTC01000043">
    <property type="protein sequence ID" value="PON95609.1"/>
    <property type="molecule type" value="Genomic_DNA"/>
</dbReference>
<evidence type="ECO:0000313" key="1">
    <source>
        <dbReference type="EMBL" id="PON95609.1"/>
    </source>
</evidence>
<evidence type="ECO:0000313" key="2">
    <source>
        <dbReference type="Proteomes" id="UP000237000"/>
    </source>
</evidence>
<dbReference type="AlphaFoldDB" id="A0A2P5FCU4"/>
<protein>
    <submittedName>
        <fullName evidence="1">Uncharacterized protein</fullName>
    </submittedName>
</protein>
<reference evidence="2" key="1">
    <citation type="submission" date="2016-06" db="EMBL/GenBank/DDBJ databases">
        <title>Parallel loss of symbiosis genes in relatives of nitrogen-fixing non-legume Parasponia.</title>
        <authorList>
            <person name="Van Velzen R."/>
            <person name="Holmer R."/>
            <person name="Bu F."/>
            <person name="Rutten L."/>
            <person name="Van Zeijl A."/>
            <person name="Liu W."/>
            <person name="Santuari L."/>
            <person name="Cao Q."/>
            <person name="Sharma T."/>
            <person name="Shen D."/>
            <person name="Roswanjaya Y."/>
            <person name="Wardhani T."/>
            <person name="Kalhor M.S."/>
            <person name="Jansen J."/>
            <person name="Van den Hoogen J."/>
            <person name="Gungor B."/>
            <person name="Hartog M."/>
            <person name="Hontelez J."/>
            <person name="Verver J."/>
            <person name="Yang W.-C."/>
            <person name="Schijlen E."/>
            <person name="Repin R."/>
            <person name="Schilthuizen M."/>
            <person name="Schranz E."/>
            <person name="Heidstra R."/>
            <person name="Miyata K."/>
            <person name="Fedorova E."/>
            <person name="Kohlen W."/>
            <person name="Bisseling T."/>
            <person name="Smit S."/>
            <person name="Geurts R."/>
        </authorList>
    </citation>
    <scope>NUCLEOTIDE SEQUENCE [LARGE SCALE GENOMIC DNA]</scope>
    <source>
        <strain evidence="2">cv. RG33-2</strain>
    </source>
</reference>
<gene>
    <name evidence="1" type="ORF">TorRG33x02_084380</name>
</gene>
<accession>A0A2P5FCU4</accession>
<organism evidence="1 2">
    <name type="scientific">Trema orientale</name>
    <name type="common">Charcoal tree</name>
    <name type="synonym">Celtis orientalis</name>
    <dbReference type="NCBI Taxonomy" id="63057"/>
    <lineage>
        <taxon>Eukaryota</taxon>
        <taxon>Viridiplantae</taxon>
        <taxon>Streptophyta</taxon>
        <taxon>Embryophyta</taxon>
        <taxon>Tracheophyta</taxon>
        <taxon>Spermatophyta</taxon>
        <taxon>Magnoliopsida</taxon>
        <taxon>eudicotyledons</taxon>
        <taxon>Gunneridae</taxon>
        <taxon>Pentapetalae</taxon>
        <taxon>rosids</taxon>
        <taxon>fabids</taxon>
        <taxon>Rosales</taxon>
        <taxon>Cannabaceae</taxon>
        <taxon>Trema</taxon>
    </lineage>
</organism>
<name>A0A2P5FCU4_TREOI</name>
<dbReference type="InParanoid" id="A0A2P5FCU4"/>
<proteinExistence type="predicted"/>
<dbReference type="OrthoDB" id="10358002at2759"/>
<comment type="caution">
    <text evidence="1">The sequence shown here is derived from an EMBL/GenBank/DDBJ whole genome shotgun (WGS) entry which is preliminary data.</text>
</comment>
<dbReference type="Proteomes" id="UP000237000">
    <property type="component" value="Unassembled WGS sequence"/>
</dbReference>
<keyword evidence="2" id="KW-1185">Reference proteome</keyword>
<sequence length="143" mass="16575">MFLAVTIAGFSETVLTTKSHSMMKIINETSITVFLENNAESKTQEAGIMPIMWRKVDFYRRSQRPITKPSWNLVSIIAKNASWIILYHKFKSITKVMISSNRLKFNCFEKTYLCISICVCTWEDGVAMRKILIRNSFIRALHT</sequence>